<dbReference type="RefSeq" id="WP_182552213.1">
    <property type="nucleotide sequence ID" value="NZ_JACGXN010000016.1"/>
</dbReference>
<evidence type="ECO:0000313" key="2">
    <source>
        <dbReference type="Proteomes" id="UP000549052"/>
    </source>
</evidence>
<organism evidence="1 2">
    <name type="scientific">Phyllobacterium myrsinacearum</name>
    <dbReference type="NCBI Taxonomy" id="28101"/>
    <lineage>
        <taxon>Bacteria</taxon>
        <taxon>Pseudomonadati</taxon>
        <taxon>Pseudomonadota</taxon>
        <taxon>Alphaproteobacteria</taxon>
        <taxon>Hyphomicrobiales</taxon>
        <taxon>Phyllobacteriaceae</taxon>
        <taxon>Phyllobacterium</taxon>
    </lineage>
</organism>
<name>A0A839ES70_9HYPH</name>
<dbReference type="AlphaFoldDB" id="A0A839ES70"/>
<comment type="caution">
    <text evidence="1">The sequence shown here is derived from an EMBL/GenBank/DDBJ whole genome shotgun (WGS) entry which is preliminary data.</text>
</comment>
<accession>A0A839ES70</accession>
<dbReference type="Proteomes" id="UP000549052">
    <property type="component" value="Unassembled WGS sequence"/>
</dbReference>
<sequence>MILEMMVVVKVLGGAPGPEVVVHTGSITERDVCQSRIVKMNAAEPIDKFDSKGRPILSQTYKCLPISNSDIEDAYKVLHK</sequence>
<evidence type="ECO:0000313" key="1">
    <source>
        <dbReference type="EMBL" id="MBA8881652.1"/>
    </source>
</evidence>
<proteinExistence type="predicted"/>
<keyword evidence="2" id="KW-1185">Reference proteome</keyword>
<dbReference type="EMBL" id="JACGXN010000016">
    <property type="protein sequence ID" value="MBA8881652.1"/>
    <property type="molecule type" value="Genomic_DNA"/>
</dbReference>
<reference evidence="1 2" key="1">
    <citation type="submission" date="2020-07" db="EMBL/GenBank/DDBJ databases">
        <title>Genomic Encyclopedia of Type Strains, Phase IV (KMG-V): Genome sequencing to study the core and pangenomes of soil and plant-associated prokaryotes.</title>
        <authorList>
            <person name="Whitman W."/>
        </authorList>
    </citation>
    <scope>NUCLEOTIDE SEQUENCE [LARGE SCALE GENOMIC DNA]</scope>
    <source>
        <strain evidence="1 2">AN3</strain>
    </source>
</reference>
<protein>
    <submittedName>
        <fullName evidence="1">Tartrate dehydratase beta subunit/fumarate hydratase class I family protein</fullName>
    </submittedName>
</protein>
<gene>
    <name evidence="1" type="ORF">FHW16_005397</name>
</gene>